<gene>
    <name evidence="2" type="ORF">ILUMI_21356</name>
</gene>
<keyword evidence="3" id="KW-1185">Reference proteome</keyword>
<evidence type="ECO:0000259" key="1">
    <source>
        <dbReference type="PROSITE" id="PS50181"/>
    </source>
</evidence>
<dbReference type="Proteomes" id="UP000801492">
    <property type="component" value="Unassembled WGS sequence"/>
</dbReference>
<name>A0A8K0CHX5_IGNLU</name>
<dbReference type="EMBL" id="VTPC01090128">
    <property type="protein sequence ID" value="KAF2884823.1"/>
    <property type="molecule type" value="Genomic_DNA"/>
</dbReference>
<proteinExistence type="predicted"/>
<dbReference type="AlphaFoldDB" id="A0A8K0CHX5"/>
<evidence type="ECO:0000313" key="2">
    <source>
        <dbReference type="EMBL" id="KAF2884823.1"/>
    </source>
</evidence>
<evidence type="ECO:0000313" key="3">
    <source>
        <dbReference type="Proteomes" id="UP000801492"/>
    </source>
</evidence>
<feature type="domain" description="F-box" evidence="1">
    <location>
        <begin position="3"/>
        <end position="51"/>
    </location>
</feature>
<sequence>MEVHFFQGLPERAAHKIFGFLTFSEIVKFRTVDKYFNSICSRILNQTFLSLGYSLDSLILRSLYEIRTFSINNSNENKINKITSACLRHKIYKILKSEASVLYAVCGRYIEFGIYSFAGGKILDYYENVISSPECFSQTYSNITVQLFLLSQEFMDYFEEVVEPTILNKYSSGMWFGTKILDLLDSYISSNFHIEAAYNGRTCQVSGRYEILNAHSLAPPPKLKIANQDKSNNLCNLKVLVTYLRNQVRWNNFFHCIDSTCIRENIRKSDRKSRNFFSNFNDDLQIYDNQKAWADENGETPEFIFDKTFSRWIDNCSPSENICFSVELVCSKYCAPIRVVPHIETAAKRKLQLRKYENFTFREVLKHISECYEFTMSIKRNLHNLRNHLLYPANLHLLKSIEEN</sequence>
<comment type="caution">
    <text evidence="2">The sequence shown here is derived from an EMBL/GenBank/DDBJ whole genome shotgun (WGS) entry which is preliminary data.</text>
</comment>
<dbReference type="PROSITE" id="PS50181">
    <property type="entry name" value="FBOX"/>
    <property type="match status" value="1"/>
</dbReference>
<organism evidence="2 3">
    <name type="scientific">Ignelater luminosus</name>
    <name type="common">Cucubano</name>
    <name type="synonym">Pyrophorus luminosus</name>
    <dbReference type="NCBI Taxonomy" id="2038154"/>
    <lineage>
        <taxon>Eukaryota</taxon>
        <taxon>Metazoa</taxon>
        <taxon>Ecdysozoa</taxon>
        <taxon>Arthropoda</taxon>
        <taxon>Hexapoda</taxon>
        <taxon>Insecta</taxon>
        <taxon>Pterygota</taxon>
        <taxon>Neoptera</taxon>
        <taxon>Endopterygota</taxon>
        <taxon>Coleoptera</taxon>
        <taxon>Polyphaga</taxon>
        <taxon>Elateriformia</taxon>
        <taxon>Elateroidea</taxon>
        <taxon>Elateridae</taxon>
        <taxon>Agrypninae</taxon>
        <taxon>Pyrophorini</taxon>
        <taxon>Ignelater</taxon>
    </lineage>
</organism>
<dbReference type="InterPro" id="IPR001810">
    <property type="entry name" value="F-box_dom"/>
</dbReference>
<dbReference type="InterPro" id="IPR036047">
    <property type="entry name" value="F-box-like_dom_sf"/>
</dbReference>
<reference evidence="2" key="1">
    <citation type="submission" date="2019-08" db="EMBL/GenBank/DDBJ databases">
        <title>The genome of the North American firefly Photinus pyralis.</title>
        <authorList>
            <consortium name="Photinus pyralis genome working group"/>
            <person name="Fallon T.R."/>
            <person name="Sander Lower S.E."/>
            <person name="Weng J.-K."/>
        </authorList>
    </citation>
    <scope>NUCLEOTIDE SEQUENCE</scope>
    <source>
        <strain evidence="2">TRF0915ILg1</strain>
        <tissue evidence="2">Whole body</tissue>
    </source>
</reference>
<protein>
    <recommendedName>
        <fullName evidence="1">F-box domain-containing protein</fullName>
    </recommendedName>
</protein>
<dbReference type="OrthoDB" id="6656717at2759"/>
<accession>A0A8K0CHX5</accession>
<dbReference type="SUPFAM" id="SSF81383">
    <property type="entry name" value="F-box domain"/>
    <property type="match status" value="1"/>
</dbReference>